<keyword evidence="3" id="KW-1185">Reference proteome</keyword>
<dbReference type="AlphaFoldDB" id="A0A2A2H6H0"/>
<dbReference type="PROSITE" id="PS51379">
    <property type="entry name" value="4FE4S_FER_2"/>
    <property type="match status" value="1"/>
</dbReference>
<reference evidence="2 3" key="1">
    <citation type="journal article" date="2017" name="BMC Genomics">
        <title>Genomic analysis of methanogenic archaea reveals a shift towards energy conservation.</title>
        <authorList>
            <person name="Gilmore S.P."/>
            <person name="Henske J.K."/>
            <person name="Sexton J.A."/>
            <person name="Solomon K.V."/>
            <person name="Seppala S."/>
            <person name="Yoo J.I."/>
            <person name="Huyett L.M."/>
            <person name="Pressman A."/>
            <person name="Cogan J.Z."/>
            <person name="Kivenson V."/>
            <person name="Peng X."/>
            <person name="Tan Y."/>
            <person name="Valentine D.L."/>
            <person name="O'Malley M.A."/>
        </authorList>
    </citation>
    <scope>NUCLEOTIDE SEQUENCE [LARGE SCALE GENOMIC DNA]</scope>
    <source>
        <strain evidence="2 3">M.o.H.</strain>
    </source>
</reference>
<dbReference type="Proteomes" id="UP000217784">
    <property type="component" value="Unassembled WGS sequence"/>
</dbReference>
<evidence type="ECO:0000259" key="1">
    <source>
        <dbReference type="PROSITE" id="PS51379"/>
    </source>
</evidence>
<dbReference type="Gene3D" id="3.40.50.360">
    <property type="match status" value="1"/>
</dbReference>
<gene>
    <name evidence="2" type="ORF">ASJ80_12000</name>
</gene>
<sequence>MGTEIYYFSGTGNSLYITLELQKRIPETELIPIVGLLDMDAVKTSAETVGIIFPIHLAMAPPIVIEFLKKMDLKSAKYIFAVATREGSQHRAFADFKKVLGKKGKDLNSYFTLNMASNDPKFKNWHPAAAEELADIESEIQNNLEYIQDIILNKDESHEKDTHFTVDMPLFPIFSLFLPVLNKFYNVEFYANSKCTGCGTCKKVCLSGKIKMVNGKPVWQKNVDSFFCHACLNYCPEQAVQIKSNLFLKSYTEENDRYSHPYATADDIAGQKNNLKYFQSTWE</sequence>
<dbReference type="EMBL" id="LMVM01000012">
    <property type="protein sequence ID" value="PAV05019.1"/>
    <property type="molecule type" value="Genomic_DNA"/>
</dbReference>
<evidence type="ECO:0000313" key="2">
    <source>
        <dbReference type="EMBL" id="PAV05019.1"/>
    </source>
</evidence>
<organism evidence="2 3">
    <name type="scientific">Methanobacterium bryantii</name>
    <dbReference type="NCBI Taxonomy" id="2161"/>
    <lineage>
        <taxon>Archaea</taxon>
        <taxon>Methanobacteriati</taxon>
        <taxon>Methanobacteriota</taxon>
        <taxon>Methanomada group</taxon>
        <taxon>Methanobacteria</taxon>
        <taxon>Methanobacteriales</taxon>
        <taxon>Methanobacteriaceae</taxon>
        <taxon>Methanobacterium</taxon>
    </lineage>
</organism>
<dbReference type="RefSeq" id="WP_069584246.1">
    <property type="nucleotide sequence ID" value="NZ_LMVM01000012.1"/>
</dbReference>
<dbReference type="OrthoDB" id="68186at2157"/>
<comment type="caution">
    <text evidence="2">The sequence shown here is derived from an EMBL/GenBank/DDBJ whole genome shotgun (WGS) entry which is preliminary data.</text>
</comment>
<dbReference type="InterPro" id="IPR029039">
    <property type="entry name" value="Flavoprotein-like_sf"/>
</dbReference>
<dbReference type="Gene3D" id="3.30.70.20">
    <property type="match status" value="1"/>
</dbReference>
<dbReference type="SUPFAM" id="SSF54862">
    <property type="entry name" value="4Fe-4S ferredoxins"/>
    <property type="match status" value="1"/>
</dbReference>
<feature type="domain" description="4Fe-4S ferredoxin-type" evidence="1">
    <location>
        <begin position="185"/>
        <end position="215"/>
    </location>
</feature>
<evidence type="ECO:0000313" key="3">
    <source>
        <dbReference type="Proteomes" id="UP000217784"/>
    </source>
</evidence>
<accession>A0A2A2H6H0</accession>
<dbReference type="NCBIfam" id="NF038196">
    <property type="entry name" value="ferrodoxin_EFR1"/>
    <property type="match status" value="1"/>
</dbReference>
<dbReference type="InterPro" id="IPR017896">
    <property type="entry name" value="4Fe4S_Fe-S-bd"/>
</dbReference>
<name>A0A2A2H6H0_METBR</name>
<proteinExistence type="predicted"/>
<protein>
    <submittedName>
        <fullName evidence="2">Ferredoxin</fullName>
    </submittedName>
</protein>
<dbReference type="InterPro" id="IPR047964">
    <property type="entry name" value="EFR1-like"/>
</dbReference>
<dbReference type="SUPFAM" id="SSF52218">
    <property type="entry name" value="Flavoproteins"/>
    <property type="match status" value="1"/>
</dbReference>